<comment type="subcellular location">
    <subcellularLocation>
        <location evidence="1">Membrane</location>
        <topology evidence="1">Multi-pass membrane protein</topology>
    </subcellularLocation>
</comment>
<feature type="compositionally biased region" description="Acidic residues" evidence="6">
    <location>
        <begin position="913"/>
        <end position="925"/>
    </location>
</feature>
<evidence type="ECO:0000256" key="2">
    <source>
        <dbReference type="ARBA" id="ARBA00022448"/>
    </source>
</evidence>
<dbReference type="PANTHER" id="PTHR19241">
    <property type="entry name" value="ATP-BINDING CASSETTE TRANSPORTER"/>
    <property type="match status" value="1"/>
</dbReference>
<feature type="transmembrane region" description="Helical" evidence="7">
    <location>
        <begin position="1756"/>
        <end position="1773"/>
    </location>
</feature>
<dbReference type="InterPro" id="IPR013525">
    <property type="entry name" value="ABC2_TM"/>
</dbReference>
<feature type="region of interest" description="Disordered" evidence="6">
    <location>
        <begin position="1042"/>
        <end position="1075"/>
    </location>
</feature>
<feature type="domain" description="SET" evidence="8">
    <location>
        <begin position="472"/>
        <end position="639"/>
    </location>
</feature>
<dbReference type="GO" id="GO:0005524">
    <property type="term" value="F:ATP binding"/>
    <property type="evidence" value="ECO:0007669"/>
    <property type="project" value="InterPro"/>
</dbReference>
<dbReference type="EMBL" id="JAGRRH010000016">
    <property type="protein sequence ID" value="KAG7354635.1"/>
    <property type="molecule type" value="Genomic_DNA"/>
</dbReference>
<dbReference type="PROSITE" id="PS00211">
    <property type="entry name" value="ABC_TRANSPORTER_1"/>
    <property type="match status" value="1"/>
</dbReference>
<feature type="transmembrane region" description="Helical" evidence="7">
    <location>
        <begin position="2376"/>
        <end position="2400"/>
    </location>
</feature>
<feature type="compositionally biased region" description="Polar residues" evidence="6">
    <location>
        <begin position="868"/>
        <end position="884"/>
    </location>
</feature>
<evidence type="ECO:0000256" key="5">
    <source>
        <dbReference type="ARBA" id="ARBA00023136"/>
    </source>
</evidence>
<proteinExistence type="predicted"/>
<feature type="compositionally biased region" description="Low complexity" evidence="6">
    <location>
        <begin position="1042"/>
        <end position="1052"/>
    </location>
</feature>
<feature type="compositionally biased region" description="Polar residues" evidence="6">
    <location>
        <begin position="899"/>
        <end position="910"/>
    </location>
</feature>
<feature type="transmembrane region" description="Helical" evidence="7">
    <location>
        <begin position="1890"/>
        <end position="1915"/>
    </location>
</feature>
<feature type="transmembrane region" description="Helical" evidence="7">
    <location>
        <begin position="2335"/>
        <end position="2355"/>
    </location>
</feature>
<feature type="transmembrane region" description="Helical" evidence="7">
    <location>
        <begin position="1817"/>
        <end position="1845"/>
    </location>
</feature>
<protein>
    <submittedName>
        <fullName evidence="10">ABC-2 type transporter</fullName>
    </submittedName>
</protein>
<sequence length="2574" mass="288830">MLAALVVQDQLQGGNNNSYKNNPTKNKNRIYPSRKWQQLWTFPDVASYRLFLFSILLGTSIVCFWMGRIVSETSISVTSSSDVVSSSHCQQPQSFICTSQIVLWNSHPFLPLSQNNQQQQQHPQASRSSLNRWISNGSVVEEGSAIDAADLLLPLPQQRFSLEISLQNVDQKEQELASRMQYFQKLVVHPVLLTMKEDHQAERIAIILDDDDDKEDMLTGLVQQILNYRSIRHIFVVKESLQDCQDTWTDLSQLVHSSSVVMECVSKDSLSSSSSFQVDVVLILDDCNVFDNHDHDDDYTQTESKQNNLEETFRLWFQHLSPGSGSLVTCLGETLPLHHPRASLHHEERLEKIDALEDADFQRIVEYDIRLAHSRYAQSIVVAWKDETSLAQWRMNEAQYALRVHSRLVDPSSSLAWFDSATMVSLKYPSKHSAVRFCEPNGNHLAPEDICDSVCSEGGHGYDPYIENIPVEDLYVGKSQAGDHSGRGVFTKVDIPTNSYLGLETTVHSIIYEWPTSDLYNNMLDFVPVFANTKGNVVFVFAEAYGYAQEPWNMPQETVMSHLLNFLNHGCNGTANSGDFTDVTEFTINLDLGHIPDALQSKVGIPYVPHFDRDQVKFDTMTQTFRPIRAGEEIYDNYMSYGGESHFREMVETLRRECSGSFGMVEQYQKGRAVVSDIRKVSVSNVSQRDSRTDELKKERSHKQSTTKRLDRNPILCCIECICVTCVFTTISDMSKERKKDGNRNVASAPTEPPYSSSSSSFHPLPSDVTADSVGVIPGGGALAEHSHHDDNDVDVVMMRLPSPITIHSQQGEDQQDDLNTTEAFPDLPPLRGSVPVDITAAGSAAFQDLRSRLISHDSWFLLFPSSTRNTPQPNEGENHSNFSPVYRSRSSDDVAQRAISTSLLSSGKSNDTEPEDDYATDIDDATNSINPKETTTTIQRFHSHPPTIPPRARFATHDGAVSPERNIERSRLSSYGASSLRFKLERVSSSSGRSNVPVWTLRRGSLLHNNEERPSYMQTLVLKRQLKQHYTEIQRDAQAAAVHAEAMQQQQDYPNQKSPISAASDAEARKGPTDSAMAQELLRQVESFEESQSRIPQQMSSRQISSVESEGWNEGVELMTSASCVDATVPLVEDHRQESISTFQMSALPEQKQNSFLSRNEQKKDLQELAKQVLVEDDVKEFSHKLREIHNLVRPYLREGISADEAFIGNPFPLQVRIQNMSYKVKLKKEFGAKNASDQVSYGHSKHNIFHFVSYVGLAVWKYLQRVVQCQPQVPRTRHGDLPRKEILKDINLVIEPGLNYLILGPPGSGKSVLLKAIAGLIPLHNPFSMEGSITYNGKTLQDCAKDKFFIENAFGYIDQLDDHAPLMTVKETLNFAYQCKTGGKILLDSHERKRGTGVKSSRSHVDDDNDIEMATPRDRQQLNVEMAKKVVEDELPLQIILTILGLTEVQDTFVGNSTTVRGVSGGQRRRVTVGEMIVSRTPILCGDEISTGLDAASTFDMIETLLHFGRIRNYSRVFALLQPSPEVVSLFDQIIVLSEGHILYAGKIEEVEGYFAQLGFRCPEFVDLADFLQLVSTEDRETLYQGGDMCPTVEELANYFKFQSEQGADIQILLNSPHENKLDVHGSVQTRAGNILQMDAVRHKYANGFFRSLSLITRRFLLLWFRDRKVLAFSVVRNIINGASVGGAFFNATDFLSIQGAMFQTGIFVLLGSLQSISGLVSEKTIYDKQANANFFSAWPYVLGKSISQIPQTFFLDTLVSGATLYYMIGLGGRSDFWNFVSYALILFSFATLTNQQMAAFASFASESKLQVYAACFLFFSILFGGYIISGDAIPTYFIWLYYLNPFQWAYNALILNEVYSGRYENPQAILEANGFVDLKNAVLKGDWIWWGVLFLVMYFLTCTVITAVGLAYSARRRLGGGAIVGAAPDDAAEGHSSVAAEDSTQTSIVAFSFQPVTLTFQNLSYEVKASTSNEKLQLLKGISGVFHPGRMCALMGESGAGKTTLMDVIALRKNTGSVVGSVFLNGWPQDPTSFRRCSGYVEQFDVQSPELTVLETVLFSARMRLDPRIVRTEEMTVAFCKQVLTDVELDTLAHSLVGNDNGSGLSFEQKKRLSIAVELAASPSVLFLDEPTSGLDARSALLITRLLRKLTTSQKRTVVATIHQPSSAVFELFDDLLLLKKGGEMTFHGPLGTDSVDLIDYFECEGAIPIELGDNPANWILRVMQDEDLGDLAQIYKESELYQSNAKLIEEVSRHPKPECKIQYGKRFATNYFYRQLQVNKRLQTIYWRSPTYNLGRLIVSLALACFLGMVFGRERKNLVYSESDIKARISVIFFSNIIIGILAMISVQPVMTRIRDVFYRHRDAGMYDSFSLGIALGFAESFFICASSGLFCIVFISSSGLGYGIYRYFGYWGFFTFNSALFSYFGQLFVTVVKSPKTAMVLSGVYIGFNNLFSGLVIPPQQMVGTLYAVTYYMTPGHYVFEGEVTTIMWNDARLVVATTNSDYYDWLVDKGLCIPDELPCLSSQQKYLQWFFGGEFTPDNIYRNLWILALFLAISRFSSWLSLKYLKFS</sequence>
<keyword evidence="3 7" id="KW-0812">Transmembrane</keyword>
<feature type="compositionally biased region" description="Polar residues" evidence="6">
    <location>
        <begin position="1094"/>
        <end position="1109"/>
    </location>
</feature>
<keyword evidence="5 7" id="KW-0472">Membrane</keyword>
<dbReference type="Pfam" id="PF19055">
    <property type="entry name" value="ABC2_membrane_7"/>
    <property type="match status" value="2"/>
</dbReference>
<dbReference type="GO" id="GO:0016020">
    <property type="term" value="C:membrane"/>
    <property type="evidence" value="ECO:0007669"/>
    <property type="project" value="UniProtKB-SubCell"/>
</dbReference>
<feature type="compositionally biased region" description="Basic and acidic residues" evidence="6">
    <location>
        <begin position="689"/>
        <end position="698"/>
    </location>
</feature>
<evidence type="ECO:0000256" key="7">
    <source>
        <dbReference type="SAM" id="Phobius"/>
    </source>
</evidence>
<keyword evidence="4 7" id="KW-1133">Transmembrane helix</keyword>
<feature type="domain" description="ABC transporter" evidence="9">
    <location>
        <begin position="1961"/>
        <end position="2209"/>
    </location>
</feature>
<feature type="domain" description="ABC transporter" evidence="9">
    <location>
        <begin position="1269"/>
        <end position="1566"/>
    </location>
</feature>
<feature type="transmembrane region" description="Helical" evidence="7">
    <location>
        <begin position="2550"/>
        <end position="2568"/>
    </location>
</feature>
<keyword evidence="2" id="KW-0813">Transport</keyword>
<dbReference type="InterPro" id="IPR003439">
    <property type="entry name" value="ABC_transporter-like_ATP-bd"/>
</dbReference>
<organism evidence="10 11">
    <name type="scientific">Nitzschia inconspicua</name>
    <dbReference type="NCBI Taxonomy" id="303405"/>
    <lineage>
        <taxon>Eukaryota</taxon>
        <taxon>Sar</taxon>
        <taxon>Stramenopiles</taxon>
        <taxon>Ochrophyta</taxon>
        <taxon>Bacillariophyta</taxon>
        <taxon>Bacillariophyceae</taxon>
        <taxon>Bacillariophycidae</taxon>
        <taxon>Bacillariales</taxon>
        <taxon>Bacillariaceae</taxon>
        <taxon>Nitzschia</taxon>
    </lineage>
</organism>
<comment type="caution">
    <text evidence="10">The sequence shown here is derived from an EMBL/GenBank/DDBJ whole genome shotgun (WGS) entry which is preliminary data.</text>
</comment>
<feature type="compositionally biased region" description="Low complexity" evidence="6">
    <location>
        <begin position="748"/>
        <end position="767"/>
    </location>
</feature>
<accession>A0A9K3L2R5</accession>
<evidence type="ECO:0000313" key="10">
    <source>
        <dbReference type="EMBL" id="KAG7354635.1"/>
    </source>
</evidence>
<feature type="region of interest" description="Disordered" evidence="6">
    <location>
        <begin position="737"/>
        <end position="788"/>
    </location>
</feature>
<evidence type="ECO:0000259" key="8">
    <source>
        <dbReference type="PROSITE" id="PS50280"/>
    </source>
</evidence>
<feature type="region of interest" description="Disordered" evidence="6">
    <location>
        <begin position="868"/>
        <end position="931"/>
    </location>
</feature>
<feature type="transmembrane region" description="Helical" evidence="7">
    <location>
        <begin position="2412"/>
        <end position="2430"/>
    </location>
</feature>
<feature type="region of interest" description="Disordered" evidence="6">
    <location>
        <begin position="1088"/>
        <end position="1109"/>
    </location>
</feature>
<feature type="transmembrane region" description="Helical" evidence="7">
    <location>
        <begin position="1703"/>
        <end position="1723"/>
    </location>
</feature>
<dbReference type="PROSITE" id="PS50893">
    <property type="entry name" value="ABC_TRANSPORTER_2"/>
    <property type="match status" value="2"/>
</dbReference>
<dbReference type="PROSITE" id="PS50280">
    <property type="entry name" value="SET"/>
    <property type="match status" value="1"/>
</dbReference>
<evidence type="ECO:0000256" key="1">
    <source>
        <dbReference type="ARBA" id="ARBA00004141"/>
    </source>
</evidence>
<dbReference type="InterPro" id="IPR001214">
    <property type="entry name" value="SET_dom"/>
</dbReference>
<feature type="region of interest" description="Disordered" evidence="6">
    <location>
        <begin position="684"/>
        <end position="706"/>
    </location>
</feature>
<feature type="compositionally biased region" description="Polar residues" evidence="6">
    <location>
        <begin position="1053"/>
        <end position="1062"/>
    </location>
</feature>
<evidence type="ECO:0000256" key="6">
    <source>
        <dbReference type="SAM" id="MobiDB-lite"/>
    </source>
</evidence>
<keyword evidence="11" id="KW-1185">Reference proteome</keyword>
<gene>
    <name evidence="10" type="ORF">IV203_003991</name>
</gene>
<name>A0A9K3L2R5_9STRA</name>
<feature type="transmembrane region" description="Helical" evidence="7">
    <location>
        <begin position="50"/>
        <end position="70"/>
    </location>
</feature>
<reference evidence="10" key="2">
    <citation type="submission" date="2021-04" db="EMBL/GenBank/DDBJ databases">
        <authorList>
            <person name="Podell S."/>
        </authorList>
    </citation>
    <scope>NUCLEOTIDE SEQUENCE</scope>
    <source>
        <strain evidence="10">Hildebrandi</strain>
    </source>
</reference>
<evidence type="ECO:0000259" key="9">
    <source>
        <dbReference type="PROSITE" id="PS50893"/>
    </source>
</evidence>
<feature type="transmembrane region" description="Helical" evidence="7">
    <location>
        <begin position="2298"/>
        <end position="2315"/>
    </location>
</feature>
<reference evidence="10" key="1">
    <citation type="journal article" date="2021" name="Sci. Rep.">
        <title>Diploid genomic architecture of Nitzschia inconspicua, an elite biomass production diatom.</title>
        <authorList>
            <person name="Oliver A."/>
            <person name="Podell S."/>
            <person name="Pinowska A."/>
            <person name="Traller J.C."/>
            <person name="Smith S.R."/>
            <person name="McClure R."/>
            <person name="Beliaev A."/>
            <person name="Bohutskyi P."/>
            <person name="Hill E.A."/>
            <person name="Rabines A."/>
            <person name="Zheng H."/>
            <person name="Allen L.Z."/>
            <person name="Kuo A."/>
            <person name="Grigoriev I.V."/>
            <person name="Allen A.E."/>
            <person name="Hazlebeck D."/>
            <person name="Allen E.E."/>
        </authorList>
    </citation>
    <scope>NUCLEOTIDE SEQUENCE</scope>
    <source>
        <strain evidence="10">Hildebrandi</strain>
    </source>
</reference>
<evidence type="ECO:0000256" key="3">
    <source>
        <dbReference type="ARBA" id="ARBA00022692"/>
    </source>
</evidence>
<dbReference type="Proteomes" id="UP000693970">
    <property type="component" value="Unassembled WGS sequence"/>
</dbReference>
<dbReference type="Pfam" id="PF00005">
    <property type="entry name" value="ABC_tran"/>
    <property type="match status" value="2"/>
</dbReference>
<evidence type="ECO:0000313" key="11">
    <source>
        <dbReference type="Proteomes" id="UP000693970"/>
    </source>
</evidence>
<dbReference type="SMART" id="SM00382">
    <property type="entry name" value="AAA"/>
    <property type="match status" value="2"/>
</dbReference>
<feature type="transmembrane region" description="Helical" evidence="7">
    <location>
        <begin position="2442"/>
        <end position="2462"/>
    </location>
</feature>
<dbReference type="OrthoDB" id="55921at2759"/>
<dbReference type="InterPro" id="IPR043926">
    <property type="entry name" value="ABCG_dom"/>
</dbReference>
<dbReference type="Pfam" id="PF01061">
    <property type="entry name" value="ABC2_membrane"/>
    <property type="match status" value="2"/>
</dbReference>
<dbReference type="InterPro" id="IPR017871">
    <property type="entry name" value="ABC_transporter-like_CS"/>
</dbReference>
<evidence type="ECO:0000256" key="4">
    <source>
        <dbReference type="ARBA" id="ARBA00022989"/>
    </source>
</evidence>
<feature type="transmembrane region" description="Helical" evidence="7">
    <location>
        <begin position="1779"/>
        <end position="1796"/>
    </location>
</feature>
<dbReference type="InterPro" id="IPR003593">
    <property type="entry name" value="AAA+_ATPase"/>
</dbReference>
<dbReference type="GO" id="GO:0140359">
    <property type="term" value="F:ABC-type transporter activity"/>
    <property type="evidence" value="ECO:0007669"/>
    <property type="project" value="InterPro"/>
</dbReference>
<dbReference type="GO" id="GO:0016887">
    <property type="term" value="F:ATP hydrolysis activity"/>
    <property type="evidence" value="ECO:0007669"/>
    <property type="project" value="InterPro"/>
</dbReference>